<proteinExistence type="predicted"/>
<sequence length="69" mass="8189">MNLQIPLRALEDRAYRRKKMIAFVYFLQKLKTSLQLQLSKAEGENIIRYKEVYNKEGDLKGRKLGTSRK</sequence>
<dbReference type="AlphaFoldDB" id="A0A068XZQ2"/>
<keyword evidence="2" id="KW-1185">Reference proteome</keyword>
<reference evidence="1" key="2">
    <citation type="submission" date="2015-11" db="EMBL/GenBank/DDBJ databases">
        <authorList>
            <person name="Zhang Y."/>
            <person name="Guo Z."/>
        </authorList>
    </citation>
    <scope>NUCLEOTIDE SEQUENCE</scope>
</reference>
<accession>A0A068XZQ2</accession>
<protein>
    <submittedName>
        <fullName evidence="1">Expressed protein</fullName>
    </submittedName>
</protein>
<organism evidence="1 2">
    <name type="scientific">Echinococcus multilocularis</name>
    <name type="common">Fox tapeworm</name>
    <dbReference type="NCBI Taxonomy" id="6211"/>
    <lineage>
        <taxon>Eukaryota</taxon>
        <taxon>Metazoa</taxon>
        <taxon>Spiralia</taxon>
        <taxon>Lophotrochozoa</taxon>
        <taxon>Platyhelminthes</taxon>
        <taxon>Cestoda</taxon>
        <taxon>Eucestoda</taxon>
        <taxon>Cyclophyllidea</taxon>
        <taxon>Taeniidae</taxon>
        <taxon>Echinococcus</taxon>
    </lineage>
</organism>
<dbReference type="EMBL" id="LN902849">
    <property type="protein sequence ID" value="CDS36320.1"/>
    <property type="molecule type" value="Genomic_DNA"/>
</dbReference>
<dbReference type="Proteomes" id="UP000017246">
    <property type="component" value="Unassembled WGS sequence"/>
</dbReference>
<evidence type="ECO:0000313" key="2">
    <source>
        <dbReference type="Proteomes" id="UP000017246"/>
    </source>
</evidence>
<reference evidence="1" key="1">
    <citation type="journal article" date="2013" name="Nature">
        <title>The genomes of four tapeworm species reveal adaptations to parasitism.</title>
        <authorList>
            <person name="Tsai I.J."/>
            <person name="Zarowiecki M."/>
            <person name="Holroyd N."/>
            <person name="Garciarrubio A."/>
            <person name="Sanchez-Flores A."/>
            <person name="Brooks K.L."/>
            <person name="Tracey A."/>
            <person name="Bobes R.J."/>
            <person name="Fragoso G."/>
            <person name="Sciutto E."/>
            <person name="Aslett M."/>
            <person name="Beasley H."/>
            <person name="Bennett H.M."/>
            <person name="Cai J."/>
            <person name="Camicia F."/>
            <person name="Clark R."/>
            <person name="Cucher M."/>
            <person name="De Silva N."/>
            <person name="Day T.A."/>
            <person name="Deplazes P."/>
            <person name="Estrada K."/>
            <person name="Fernandez C."/>
            <person name="Holland P.W."/>
            <person name="Hou J."/>
            <person name="Hu S."/>
            <person name="Huckvale T."/>
            <person name="Hung S.S."/>
            <person name="Kamenetzky L."/>
            <person name="Keane J.A."/>
            <person name="Kiss F."/>
            <person name="Koziol U."/>
            <person name="Lambert O."/>
            <person name="Liu K."/>
            <person name="Luo X."/>
            <person name="Luo Y."/>
            <person name="Macchiaroli N."/>
            <person name="Nichol S."/>
            <person name="Paps J."/>
            <person name="Parkinson J."/>
            <person name="Pouchkina-Stantcheva N."/>
            <person name="Riddiford N."/>
            <person name="Rosenzvit M."/>
            <person name="Salinas G."/>
            <person name="Wasmuth J.D."/>
            <person name="Zamanian M."/>
            <person name="Zheng Y."/>
            <person name="Cai X."/>
            <person name="Soberon X."/>
            <person name="Olson P.D."/>
            <person name="Laclette J.P."/>
            <person name="Brehm K."/>
            <person name="Berriman M."/>
            <person name="Garciarrubio A."/>
            <person name="Bobes R.J."/>
            <person name="Fragoso G."/>
            <person name="Sanchez-Flores A."/>
            <person name="Estrada K."/>
            <person name="Cevallos M.A."/>
            <person name="Morett E."/>
            <person name="Gonzalez V."/>
            <person name="Portillo T."/>
            <person name="Ochoa-Leyva A."/>
            <person name="Jose M.V."/>
            <person name="Sciutto E."/>
            <person name="Landa A."/>
            <person name="Jimenez L."/>
            <person name="Valdes V."/>
            <person name="Carrero J.C."/>
            <person name="Larralde C."/>
            <person name="Morales-Montor J."/>
            <person name="Limon-Lason J."/>
            <person name="Soberon X."/>
            <person name="Laclette J.P."/>
        </authorList>
    </citation>
    <scope>NUCLEOTIDE SEQUENCE [LARGE SCALE GENOMIC DNA]</scope>
</reference>
<evidence type="ECO:0000313" key="1">
    <source>
        <dbReference type="EMBL" id="CDS36320.1"/>
    </source>
</evidence>
<gene>
    <name evidence="1" type="ORF">EmuJ_000340300</name>
</gene>
<name>A0A068XZQ2_ECHMU</name>